<gene>
    <name evidence="1" type="ORF">DDZ18_01155</name>
</gene>
<dbReference type="Proteomes" id="UP000245168">
    <property type="component" value="Unassembled WGS sequence"/>
</dbReference>
<dbReference type="AlphaFoldDB" id="A0A2U2BW49"/>
<sequence length="120" mass="12584">MIISALAFAALALSTLDDLPGAYAAEGDGGTCRVILADPATRPADSRLEPDAVTGLALTAPGCPLAIEGAAIWRLEEDERGAALALFDQAGTLLWAGLREDDVWRGPDAEEREIVLRRVG</sequence>
<evidence type="ECO:0000313" key="1">
    <source>
        <dbReference type="EMBL" id="PWE18246.1"/>
    </source>
</evidence>
<dbReference type="EMBL" id="QEXV01000001">
    <property type="protein sequence ID" value="PWE18246.1"/>
    <property type="molecule type" value="Genomic_DNA"/>
</dbReference>
<evidence type="ECO:0000313" key="2">
    <source>
        <dbReference type="Proteomes" id="UP000245168"/>
    </source>
</evidence>
<evidence type="ECO:0008006" key="3">
    <source>
        <dbReference type="Google" id="ProtNLM"/>
    </source>
</evidence>
<dbReference type="GO" id="GO:0004866">
    <property type="term" value="F:endopeptidase inhibitor activity"/>
    <property type="evidence" value="ECO:0007669"/>
    <property type="project" value="InterPro"/>
</dbReference>
<reference evidence="2" key="1">
    <citation type="submission" date="2018-05" db="EMBL/GenBank/DDBJ databases">
        <authorList>
            <person name="Liu B.-T."/>
        </authorList>
    </citation>
    <scope>NUCLEOTIDE SEQUENCE [LARGE SCALE GENOMIC DNA]</scope>
    <source>
        <strain evidence="2">WD6-1</strain>
    </source>
</reference>
<proteinExistence type="predicted"/>
<dbReference type="Gene3D" id="2.40.128.10">
    <property type="match status" value="1"/>
</dbReference>
<dbReference type="SUPFAM" id="SSF50882">
    <property type="entry name" value="beta-Barrel protease inhibitors"/>
    <property type="match status" value="1"/>
</dbReference>
<name>A0A2U2BW49_9PROT</name>
<accession>A0A2U2BW49</accession>
<dbReference type="InterPro" id="IPR016085">
    <property type="entry name" value="Protease_inh_B-barrel_dom"/>
</dbReference>
<organism evidence="1 2">
    <name type="scientific">Marinicauda salina</name>
    <dbReference type="NCBI Taxonomy" id="2135793"/>
    <lineage>
        <taxon>Bacteria</taxon>
        <taxon>Pseudomonadati</taxon>
        <taxon>Pseudomonadota</taxon>
        <taxon>Alphaproteobacteria</taxon>
        <taxon>Maricaulales</taxon>
        <taxon>Maricaulaceae</taxon>
        <taxon>Marinicauda</taxon>
    </lineage>
</organism>
<dbReference type="OrthoDB" id="9929620at2"/>
<protein>
    <recommendedName>
        <fullName evidence="3">Alkaline proteinase inhibitor/ Outer membrane lipoprotein Omp19 domain-containing protein</fullName>
    </recommendedName>
</protein>
<comment type="caution">
    <text evidence="1">The sequence shown here is derived from an EMBL/GenBank/DDBJ whole genome shotgun (WGS) entry which is preliminary data.</text>
</comment>
<dbReference type="RefSeq" id="WP_109251520.1">
    <property type="nucleotide sequence ID" value="NZ_QEXV01000001.1"/>
</dbReference>
<keyword evidence="2" id="KW-1185">Reference proteome</keyword>